<protein>
    <submittedName>
        <fullName evidence="2">Uncharacterized protein</fullName>
    </submittedName>
</protein>
<accession>A0A4S4KC86</accession>
<organism evidence="2 3">
    <name type="scientific">Hermanssonia centrifuga</name>
    <dbReference type="NCBI Taxonomy" id="98765"/>
    <lineage>
        <taxon>Eukaryota</taxon>
        <taxon>Fungi</taxon>
        <taxon>Dikarya</taxon>
        <taxon>Basidiomycota</taxon>
        <taxon>Agaricomycotina</taxon>
        <taxon>Agaricomycetes</taxon>
        <taxon>Polyporales</taxon>
        <taxon>Meruliaceae</taxon>
        <taxon>Hermanssonia</taxon>
    </lineage>
</organism>
<evidence type="ECO:0000256" key="1">
    <source>
        <dbReference type="SAM" id="MobiDB-lite"/>
    </source>
</evidence>
<comment type="caution">
    <text evidence="2">The sequence shown here is derived from an EMBL/GenBank/DDBJ whole genome shotgun (WGS) entry which is preliminary data.</text>
</comment>
<dbReference type="AlphaFoldDB" id="A0A4S4KC86"/>
<name>A0A4S4KC86_9APHY</name>
<evidence type="ECO:0000313" key="2">
    <source>
        <dbReference type="EMBL" id="THG95661.1"/>
    </source>
</evidence>
<dbReference type="Proteomes" id="UP000309038">
    <property type="component" value="Unassembled WGS sequence"/>
</dbReference>
<feature type="compositionally biased region" description="Basic and acidic residues" evidence="1">
    <location>
        <begin position="20"/>
        <end position="39"/>
    </location>
</feature>
<feature type="region of interest" description="Disordered" evidence="1">
    <location>
        <begin position="1"/>
        <end position="69"/>
    </location>
</feature>
<reference evidence="2 3" key="1">
    <citation type="submission" date="2019-02" db="EMBL/GenBank/DDBJ databases">
        <title>Genome sequencing of the rare red list fungi Phlebia centrifuga.</title>
        <authorList>
            <person name="Buettner E."/>
            <person name="Kellner H."/>
        </authorList>
    </citation>
    <scope>NUCLEOTIDE SEQUENCE [LARGE SCALE GENOMIC DNA]</scope>
    <source>
        <strain evidence="2 3">DSM 108282</strain>
    </source>
</reference>
<evidence type="ECO:0000313" key="3">
    <source>
        <dbReference type="Proteomes" id="UP000309038"/>
    </source>
</evidence>
<dbReference type="EMBL" id="SGPJ01000299">
    <property type="protein sequence ID" value="THG95661.1"/>
    <property type="molecule type" value="Genomic_DNA"/>
</dbReference>
<sequence>MSAQNLFDYDELAADPLDLSDSRQNRREDIHDETRSRDSEPEEETDYSRDGSTTLRDTPTVYDEDERPLPEPVRQTIIDAHQSVWHEFYHWEYDFCAKKIASFAAEPQEEDPYADFFAAYDRAVEDGMNVDSDIPQAGASDDDDAPRFTIYEFETKTTSIVATRTITVPPLPPYPKYEGCTPSDCNIWLNGPKPILNFFKYDGEIDKHGLEFDSRKYMSEFDHITWRDDRIDPDHLVIASKTVQILTEWQRNKPDSLVGNKIRVTYEDIDRLGIFSAFVKR</sequence>
<keyword evidence="3" id="KW-1185">Reference proteome</keyword>
<proteinExistence type="predicted"/>
<gene>
    <name evidence="2" type="ORF">EW026_g6036</name>
</gene>